<dbReference type="EMBL" id="JAJKFW010000012">
    <property type="protein sequence ID" value="MCC9641903.1"/>
    <property type="molecule type" value="Genomic_DNA"/>
</dbReference>
<dbReference type="RefSeq" id="WP_230272387.1">
    <property type="nucleotide sequence ID" value="NZ_JAJKFW010000012.1"/>
</dbReference>
<protein>
    <submittedName>
        <fullName evidence="5">PDZ domain-containing protein</fullName>
    </submittedName>
</protein>
<dbReference type="Gene3D" id="2.30.42.10">
    <property type="match status" value="2"/>
</dbReference>
<keyword evidence="6" id="KW-1185">Reference proteome</keyword>
<dbReference type="InterPro" id="IPR001478">
    <property type="entry name" value="PDZ"/>
</dbReference>
<dbReference type="InterPro" id="IPR041489">
    <property type="entry name" value="PDZ_6"/>
</dbReference>
<gene>
    <name evidence="5" type="ORF">LOC71_06420</name>
</gene>
<evidence type="ECO:0000256" key="2">
    <source>
        <dbReference type="SAM" id="MobiDB-lite"/>
    </source>
</evidence>
<feature type="compositionally biased region" description="Pro residues" evidence="2">
    <location>
        <begin position="46"/>
        <end position="58"/>
    </location>
</feature>
<dbReference type="SMART" id="SM00228">
    <property type="entry name" value="PDZ"/>
    <property type="match status" value="2"/>
</dbReference>
<comment type="cofactor">
    <cofactor evidence="1">
        <name>Zn(2+)</name>
        <dbReference type="ChEBI" id="CHEBI:29105"/>
    </cofactor>
</comment>
<dbReference type="Proteomes" id="UP001430306">
    <property type="component" value="Unassembled WGS sequence"/>
</dbReference>
<evidence type="ECO:0000259" key="4">
    <source>
        <dbReference type="PROSITE" id="PS50106"/>
    </source>
</evidence>
<dbReference type="InterPro" id="IPR004387">
    <property type="entry name" value="Pept_M50_Zn"/>
</dbReference>
<feature type="region of interest" description="Disordered" evidence="2">
    <location>
        <begin position="227"/>
        <end position="282"/>
    </location>
</feature>
<feature type="region of interest" description="Disordered" evidence="2">
    <location>
        <begin position="368"/>
        <end position="499"/>
    </location>
</feature>
<feature type="compositionally biased region" description="Polar residues" evidence="2">
    <location>
        <begin position="102"/>
        <end position="125"/>
    </location>
</feature>
<name>A0ABS8NEC8_9BACT</name>
<feature type="compositionally biased region" description="Low complexity" evidence="2">
    <location>
        <begin position="74"/>
        <end position="91"/>
    </location>
</feature>
<evidence type="ECO:0000313" key="5">
    <source>
        <dbReference type="EMBL" id="MCC9641903.1"/>
    </source>
</evidence>
<evidence type="ECO:0000256" key="1">
    <source>
        <dbReference type="ARBA" id="ARBA00001947"/>
    </source>
</evidence>
<feature type="domain" description="PDZ" evidence="4">
    <location>
        <begin position="285"/>
        <end position="358"/>
    </location>
</feature>
<dbReference type="Pfam" id="PF13180">
    <property type="entry name" value="PDZ_2"/>
    <property type="match status" value="1"/>
</dbReference>
<feature type="compositionally biased region" description="Basic and acidic residues" evidence="2">
    <location>
        <begin position="239"/>
        <end position="251"/>
    </location>
</feature>
<reference evidence="5" key="1">
    <citation type="submission" date="2021-11" db="EMBL/GenBank/DDBJ databases">
        <title>Genome sequence.</title>
        <authorList>
            <person name="Sun Q."/>
        </authorList>
    </citation>
    <scope>NUCLEOTIDE SEQUENCE</scope>
    <source>
        <strain evidence="5">JC740</strain>
    </source>
</reference>
<organism evidence="5 6">
    <name type="scientific">Rhodopirellula halodulae</name>
    <dbReference type="NCBI Taxonomy" id="2894198"/>
    <lineage>
        <taxon>Bacteria</taxon>
        <taxon>Pseudomonadati</taxon>
        <taxon>Planctomycetota</taxon>
        <taxon>Planctomycetia</taxon>
        <taxon>Pirellulales</taxon>
        <taxon>Pirellulaceae</taxon>
        <taxon>Rhodopirellula</taxon>
    </lineage>
</organism>
<sequence>MLRSHRRSNWIRWAACLTMVSCIQAMDASDASAQRLLERLRNRMQTPPPSPFQQPPYQNPSDANRPNSERSRILATPLPRRAARNAAADNNRSNDRTRNSNPNQNREAQNSPAIPSQSPRSAESPRLLTSRTIQLGLQVVPTTVGGYRGLEVVGFSPESRADEAGLRRGDVLVSIGNSPTRTLNEAIVALENVPGTAGSTIPLQLFREGRLYSGRMPLVAATQVAAKPPVGDNASGRSVLERFDAPQREQPRNSIGSTTELPAPSPSVAPPVDSSGSTPTLARARGSLGIEVRDATPQRGVLVVTVPDGSAGQVSGLKEGDRIVSASGRLIRGTDDLLREVSILQPGDEISVGLIRGEAMMERQIEMGGPNGTPTRSAIARSQSEQSAATSAEPDAAESNSGGFLGEMGSMFGKMLGGNAAAPSTSNNEVLPAPKPDATDSGADLPAPMNQLPAPAASNDVLPDPLELPNDGRPSIEALPPSTPTLPAPQKEAKQPTVEELQREIERLKEQLQAKD</sequence>
<accession>A0ABS8NEC8</accession>
<evidence type="ECO:0000256" key="3">
    <source>
        <dbReference type="SAM" id="SignalP"/>
    </source>
</evidence>
<evidence type="ECO:0000313" key="6">
    <source>
        <dbReference type="Proteomes" id="UP001430306"/>
    </source>
</evidence>
<feature type="chain" id="PRO_5045994387" evidence="3">
    <location>
        <begin position="28"/>
        <end position="516"/>
    </location>
</feature>
<proteinExistence type="predicted"/>
<dbReference type="InterPro" id="IPR036034">
    <property type="entry name" value="PDZ_sf"/>
</dbReference>
<dbReference type="PANTHER" id="PTHR42837">
    <property type="entry name" value="REGULATOR OF SIGMA-E PROTEASE RSEP"/>
    <property type="match status" value="1"/>
</dbReference>
<comment type="caution">
    <text evidence="5">The sequence shown here is derived from an EMBL/GenBank/DDBJ whole genome shotgun (WGS) entry which is preliminary data.</text>
</comment>
<dbReference type="SUPFAM" id="SSF50156">
    <property type="entry name" value="PDZ domain-like"/>
    <property type="match status" value="2"/>
</dbReference>
<dbReference type="Pfam" id="PF17820">
    <property type="entry name" value="PDZ_6"/>
    <property type="match status" value="1"/>
</dbReference>
<dbReference type="PROSITE" id="PS50106">
    <property type="entry name" value="PDZ"/>
    <property type="match status" value="1"/>
</dbReference>
<feature type="compositionally biased region" description="Low complexity" evidence="2">
    <location>
        <begin position="380"/>
        <end position="393"/>
    </location>
</feature>
<keyword evidence="3" id="KW-0732">Signal</keyword>
<dbReference type="PANTHER" id="PTHR42837:SF2">
    <property type="entry name" value="MEMBRANE METALLOPROTEASE ARASP2, CHLOROPLASTIC-RELATED"/>
    <property type="match status" value="1"/>
</dbReference>
<feature type="region of interest" description="Disordered" evidence="2">
    <location>
        <begin position="43"/>
        <end position="125"/>
    </location>
</feature>
<feature type="signal peptide" evidence="3">
    <location>
        <begin position="1"/>
        <end position="27"/>
    </location>
</feature>